<sequence>VGAYQLQRERPLMYVQVLVLGMCFFAGGVKYSEQGFGASATQLNSSLLTISVIAVLLPAAFRFSVTATSDPDPGLDILRFSHGVAIILLFIYGSYLVFQLYSHAKLYEDQSDDIIKSTKYAPRHPTGADAENGT</sequence>
<dbReference type="GO" id="GO:0006874">
    <property type="term" value="P:intracellular calcium ion homeostasis"/>
    <property type="evidence" value="ECO:0007669"/>
    <property type="project" value="TreeGrafter"/>
</dbReference>
<dbReference type="PANTHER" id="PTHR31503">
    <property type="entry name" value="VACUOLAR CALCIUM ION TRANSPORTER"/>
    <property type="match status" value="1"/>
</dbReference>
<dbReference type="AlphaFoldDB" id="A0AAD2JYE7"/>
<name>A0AAD2JYE7_9AGAR</name>
<dbReference type="GO" id="GO:0000329">
    <property type="term" value="C:fungal-type vacuole membrane"/>
    <property type="evidence" value="ECO:0007669"/>
    <property type="project" value="TreeGrafter"/>
</dbReference>
<dbReference type="PANTHER" id="PTHR31503:SF20">
    <property type="entry name" value="CA(2+)_H(+) EXCHANGER, PUTATIVE (EUROFUNG)-RELATED"/>
    <property type="match status" value="1"/>
</dbReference>
<keyword evidence="2" id="KW-1133">Transmembrane helix</keyword>
<organism evidence="3 4">
    <name type="scientific">Mycena citricolor</name>
    <dbReference type="NCBI Taxonomy" id="2018698"/>
    <lineage>
        <taxon>Eukaryota</taxon>
        <taxon>Fungi</taxon>
        <taxon>Dikarya</taxon>
        <taxon>Basidiomycota</taxon>
        <taxon>Agaricomycotina</taxon>
        <taxon>Agaricomycetes</taxon>
        <taxon>Agaricomycetidae</taxon>
        <taxon>Agaricales</taxon>
        <taxon>Marasmiineae</taxon>
        <taxon>Mycenaceae</taxon>
        <taxon>Mycena</taxon>
    </lineage>
</organism>
<feature type="non-terminal residue" evidence="3">
    <location>
        <position position="134"/>
    </location>
</feature>
<evidence type="ECO:0000256" key="1">
    <source>
        <dbReference type="ARBA" id="ARBA00023065"/>
    </source>
</evidence>
<keyword evidence="2" id="KW-0472">Membrane</keyword>
<feature type="transmembrane region" description="Helical" evidence="2">
    <location>
        <begin position="12"/>
        <end position="31"/>
    </location>
</feature>
<comment type="caution">
    <text evidence="3">The sequence shown here is derived from an EMBL/GenBank/DDBJ whole genome shotgun (WGS) entry which is preliminary data.</text>
</comment>
<keyword evidence="1" id="KW-0813">Transport</keyword>
<feature type="transmembrane region" description="Helical" evidence="2">
    <location>
        <begin position="43"/>
        <end position="65"/>
    </location>
</feature>
<dbReference type="Proteomes" id="UP001295794">
    <property type="component" value="Unassembled WGS sequence"/>
</dbReference>
<reference evidence="3" key="1">
    <citation type="submission" date="2023-11" db="EMBL/GenBank/DDBJ databases">
        <authorList>
            <person name="De Vega J J."/>
            <person name="De Vega J J."/>
        </authorList>
    </citation>
    <scope>NUCLEOTIDE SEQUENCE</scope>
</reference>
<proteinExistence type="predicted"/>
<gene>
    <name evidence="3" type="ORF">MYCIT1_LOCUS12018</name>
</gene>
<evidence type="ECO:0000313" key="4">
    <source>
        <dbReference type="Proteomes" id="UP001295794"/>
    </source>
</evidence>
<evidence type="ECO:0000256" key="2">
    <source>
        <dbReference type="SAM" id="Phobius"/>
    </source>
</evidence>
<evidence type="ECO:0000313" key="3">
    <source>
        <dbReference type="EMBL" id="CAK5268737.1"/>
    </source>
</evidence>
<feature type="transmembrane region" description="Helical" evidence="2">
    <location>
        <begin position="77"/>
        <end position="98"/>
    </location>
</feature>
<dbReference type="GO" id="GO:0015369">
    <property type="term" value="F:calcium:proton antiporter activity"/>
    <property type="evidence" value="ECO:0007669"/>
    <property type="project" value="TreeGrafter"/>
</dbReference>
<feature type="non-terminal residue" evidence="3">
    <location>
        <position position="1"/>
    </location>
</feature>
<dbReference type="EMBL" id="CAVNYO010000138">
    <property type="protein sequence ID" value="CAK5268737.1"/>
    <property type="molecule type" value="Genomic_DNA"/>
</dbReference>
<keyword evidence="2" id="KW-0812">Transmembrane</keyword>
<dbReference type="InterPro" id="IPR004713">
    <property type="entry name" value="CaH_exchang"/>
</dbReference>
<accession>A0AAD2JYE7</accession>
<protein>
    <submittedName>
        <fullName evidence="3">Uncharacterized protein</fullName>
    </submittedName>
</protein>
<keyword evidence="1" id="KW-0406">Ion transport</keyword>
<keyword evidence="4" id="KW-1185">Reference proteome</keyword>